<feature type="compositionally biased region" description="Low complexity" evidence="6">
    <location>
        <begin position="411"/>
        <end position="422"/>
    </location>
</feature>
<dbReference type="OrthoDB" id="2988756at2759"/>
<name>A0A3N2PZK6_SODAK</name>
<comment type="subcellular location">
    <subcellularLocation>
        <location evidence="1">Membrane</location>
        <topology evidence="1">Multi-pass membrane protein</topology>
    </subcellularLocation>
</comment>
<feature type="transmembrane region" description="Helical" evidence="7">
    <location>
        <begin position="206"/>
        <end position="226"/>
    </location>
</feature>
<organism evidence="9 10">
    <name type="scientific">Sodiomyces alkalinus (strain CBS 110278 / VKM F-3762 / F11)</name>
    <name type="common">Alkaliphilic filamentous fungus</name>
    <dbReference type="NCBI Taxonomy" id="1314773"/>
    <lineage>
        <taxon>Eukaryota</taxon>
        <taxon>Fungi</taxon>
        <taxon>Dikarya</taxon>
        <taxon>Ascomycota</taxon>
        <taxon>Pezizomycotina</taxon>
        <taxon>Sordariomycetes</taxon>
        <taxon>Hypocreomycetidae</taxon>
        <taxon>Glomerellales</taxon>
        <taxon>Plectosphaerellaceae</taxon>
        <taxon>Sodiomyces</taxon>
    </lineage>
</organism>
<evidence type="ECO:0000256" key="1">
    <source>
        <dbReference type="ARBA" id="ARBA00004141"/>
    </source>
</evidence>
<dbReference type="EMBL" id="ML119053">
    <property type="protein sequence ID" value="ROT39959.1"/>
    <property type="molecule type" value="Genomic_DNA"/>
</dbReference>
<dbReference type="Proteomes" id="UP000272025">
    <property type="component" value="Unassembled WGS sequence"/>
</dbReference>
<sequence length="449" mass="49265">MSSSPASDPAAEAAAMAAAQQAAEEFYREVWTLLGVAFLVVVLRTFARYRAVGFRNFQPDDYLVWLALTFHGIESGLAYSVGAWAHGLANNGMTDEERAALSPGDPEYELRVRGSIIQLCGWSSYSIVLWSLKAALLVLYMRLTDGLARSYIIRIYVGFGIVVSTWLIVTLNLFLACRPFHRMWQIHPDPGNVCQPAVSNQVVWGYYTFNVLTDLYLLSIPLPLLWGTTLKTYKKVGMIVLFGGGMFVIVCATLRCVYIVTDPINGAQLAGSWAVRETFVAVVTTNLPLIFPLVKSWLTPMLGPLMSSVRSTKRLTDGTPNELRTFGGGGGSGPSWRGRGPPTANPITNFTFTESEERMVGDAKMQDAANNTWAHDPNGDAGAGSSGLHSIQKSVEVEVVREPRASGEYEQPQQHPHSQVPQRSLSRGHHHQKHPWERGEHSAFASGPG</sequence>
<feature type="region of interest" description="Disordered" evidence="6">
    <location>
        <begin position="313"/>
        <end position="343"/>
    </location>
</feature>
<dbReference type="STRING" id="1314773.A0A3N2PZK6"/>
<keyword evidence="2 7" id="KW-0812">Transmembrane</keyword>
<feature type="transmembrane region" description="Helical" evidence="7">
    <location>
        <begin position="116"/>
        <end position="139"/>
    </location>
</feature>
<feature type="transmembrane region" description="Helical" evidence="7">
    <location>
        <begin position="30"/>
        <end position="50"/>
    </location>
</feature>
<dbReference type="GO" id="GO:0016020">
    <property type="term" value="C:membrane"/>
    <property type="evidence" value="ECO:0007669"/>
    <property type="project" value="UniProtKB-SubCell"/>
</dbReference>
<proteinExistence type="inferred from homology"/>
<protein>
    <recommendedName>
        <fullName evidence="8">Rhodopsin domain-containing protein</fullName>
    </recommendedName>
</protein>
<dbReference type="PANTHER" id="PTHR33048:SF105">
    <property type="match status" value="1"/>
</dbReference>
<keyword evidence="4 7" id="KW-0472">Membrane</keyword>
<dbReference type="InterPro" id="IPR052337">
    <property type="entry name" value="SAT4-like"/>
</dbReference>
<dbReference type="AlphaFoldDB" id="A0A3N2PZK6"/>
<evidence type="ECO:0000256" key="5">
    <source>
        <dbReference type="ARBA" id="ARBA00038359"/>
    </source>
</evidence>
<dbReference type="PANTHER" id="PTHR33048">
    <property type="entry name" value="PTH11-LIKE INTEGRAL MEMBRANE PROTEIN (AFU_ORTHOLOGUE AFUA_5G11245)"/>
    <property type="match status" value="1"/>
</dbReference>
<evidence type="ECO:0000259" key="8">
    <source>
        <dbReference type="Pfam" id="PF20684"/>
    </source>
</evidence>
<evidence type="ECO:0000256" key="7">
    <source>
        <dbReference type="SAM" id="Phobius"/>
    </source>
</evidence>
<gene>
    <name evidence="9" type="ORF">SODALDRAFT_332106</name>
</gene>
<evidence type="ECO:0000256" key="6">
    <source>
        <dbReference type="SAM" id="MobiDB-lite"/>
    </source>
</evidence>
<feature type="transmembrane region" description="Helical" evidence="7">
    <location>
        <begin position="238"/>
        <end position="260"/>
    </location>
</feature>
<dbReference type="RefSeq" id="XP_028467765.1">
    <property type="nucleotide sequence ID" value="XM_028611617.1"/>
</dbReference>
<feature type="region of interest" description="Disordered" evidence="6">
    <location>
        <begin position="370"/>
        <end position="389"/>
    </location>
</feature>
<evidence type="ECO:0000256" key="4">
    <source>
        <dbReference type="ARBA" id="ARBA00023136"/>
    </source>
</evidence>
<feature type="transmembrane region" description="Helical" evidence="7">
    <location>
        <begin position="62"/>
        <end position="85"/>
    </location>
</feature>
<evidence type="ECO:0000256" key="3">
    <source>
        <dbReference type="ARBA" id="ARBA00022989"/>
    </source>
</evidence>
<feature type="transmembrane region" description="Helical" evidence="7">
    <location>
        <begin position="280"/>
        <end position="298"/>
    </location>
</feature>
<evidence type="ECO:0000256" key="2">
    <source>
        <dbReference type="ARBA" id="ARBA00022692"/>
    </source>
</evidence>
<accession>A0A3N2PZK6</accession>
<keyword evidence="10" id="KW-1185">Reference proteome</keyword>
<feature type="region of interest" description="Disordered" evidence="6">
    <location>
        <begin position="403"/>
        <end position="449"/>
    </location>
</feature>
<keyword evidence="3 7" id="KW-1133">Transmembrane helix</keyword>
<evidence type="ECO:0000313" key="9">
    <source>
        <dbReference type="EMBL" id="ROT39959.1"/>
    </source>
</evidence>
<feature type="domain" description="Rhodopsin" evidence="8">
    <location>
        <begin position="44"/>
        <end position="295"/>
    </location>
</feature>
<dbReference type="InterPro" id="IPR049326">
    <property type="entry name" value="Rhodopsin_dom_fungi"/>
</dbReference>
<feature type="transmembrane region" description="Helical" evidence="7">
    <location>
        <begin position="151"/>
        <end position="175"/>
    </location>
</feature>
<evidence type="ECO:0000313" key="10">
    <source>
        <dbReference type="Proteomes" id="UP000272025"/>
    </source>
</evidence>
<dbReference type="Pfam" id="PF20684">
    <property type="entry name" value="Fung_rhodopsin"/>
    <property type="match status" value="1"/>
</dbReference>
<comment type="similarity">
    <text evidence="5">Belongs to the SAT4 family.</text>
</comment>
<dbReference type="GeneID" id="39580095"/>
<reference evidence="9 10" key="1">
    <citation type="journal article" date="2018" name="Mol. Ecol.">
        <title>The obligate alkalophilic soda-lake fungus Sodiomyces alkalinus has shifted to a protein diet.</title>
        <authorList>
            <person name="Grum-Grzhimaylo A.A."/>
            <person name="Falkoski D.L."/>
            <person name="van den Heuvel J."/>
            <person name="Valero-Jimenez C.A."/>
            <person name="Min B."/>
            <person name="Choi I.G."/>
            <person name="Lipzen A."/>
            <person name="Daum C.G."/>
            <person name="Aanen D.K."/>
            <person name="Tsang A."/>
            <person name="Henrissat B."/>
            <person name="Bilanenko E.N."/>
            <person name="de Vries R.P."/>
            <person name="van Kan J.A.L."/>
            <person name="Grigoriev I.V."/>
            <person name="Debets A.J.M."/>
        </authorList>
    </citation>
    <scope>NUCLEOTIDE SEQUENCE [LARGE SCALE GENOMIC DNA]</scope>
    <source>
        <strain evidence="9 10">F11</strain>
    </source>
</reference>